<evidence type="ECO:0000313" key="1">
    <source>
        <dbReference type="EMBL" id="MPC82498.1"/>
    </source>
</evidence>
<protein>
    <submittedName>
        <fullName evidence="1">Uncharacterized protein</fullName>
    </submittedName>
</protein>
<dbReference type="Proteomes" id="UP000324222">
    <property type="component" value="Unassembled WGS sequence"/>
</dbReference>
<keyword evidence="2" id="KW-1185">Reference proteome</keyword>
<comment type="caution">
    <text evidence="1">The sequence shown here is derived from an EMBL/GenBank/DDBJ whole genome shotgun (WGS) entry which is preliminary data.</text>
</comment>
<organism evidence="1 2">
    <name type="scientific">Portunus trituberculatus</name>
    <name type="common">Swimming crab</name>
    <name type="synonym">Neptunus trituberculatus</name>
    <dbReference type="NCBI Taxonomy" id="210409"/>
    <lineage>
        <taxon>Eukaryota</taxon>
        <taxon>Metazoa</taxon>
        <taxon>Ecdysozoa</taxon>
        <taxon>Arthropoda</taxon>
        <taxon>Crustacea</taxon>
        <taxon>Multicrustacea</taxon>
        <taxon>Malacostraca</taxon>
        <taxon>Eumalacostraca</taxon>
        <taxon>Eucarida</taxon>
        <taxon>Decapoda</taxon>
        <taxon>Pleocyemata</taxon>
        <taxon>Brachyura</taxon>
        <taxon>Eubrachyura</taxon>
        <taxon>Portunoidea</taxon>
        <taxon>Portunidae</taxon>
        <taxon>Portuninae</taxon>
        <taxon>Portunus</taxon>
    </lineage>
</organism>
<name>A0A5B7IP21_PORTR</name>
<evidence type="ECO:0000313" key="2">
    <source>
        <dbReference type="Proteomes" id="UP000324222"/>
    </source>
</evidence>
<sequence>MGHLGQQRRSMLAPSMWSVLMIRQKEMQRRQKMF</sequence>
<reference evidence="1 2" key="1">
    <citation type="submission" date="2019-05" db="EMBL/GenBank/DDBJ databases">
        <title>Another draft genome of Portunus trituberculatus and its Hox gene families provides insights of decapod evolution.</title>
        <authorList>
            <person name="Jeong J.-H."/>
            <person name="Song I."/>
            <person name="Kim S."/>
            <person name="Choi T."/>
            <person name="Kim D."/>
            <person name="Ryu S."/>
            <person name="Kim W."/>
        </authorList>
    </citation>
    <scope>NUCLEOTIDE SEQUENCE [LARGE SCALE GENOMIC DNA]</scope>
    <source>
        <tissue evidence="1">Muscle</tissue>
    </source>
</reference>
<accession>A0A5B7IP21</accession>
<proteinExistence type="predicted"/>
<gene>
    <name evidence="1" type="ORF">E2C01_077169</name>
</gene>
<dbReference type="EMBL" id="VSRR010059943">
    <property type="protein sequence ID" value="MPC82498.1"/>
    <property type="molecule type" value="Genomic_DNA"/>
</dbReference>
<dbReference type="AlphaFoldDB" id="A0A5B7IP21"/>